<dbReference type="InterPro" id="IPR045058">
    <property type="entry name" value="GIMA/IAN/Toc"/>
</dbReference>
<dbReference type="Gene3D" id="3.40.50.300">
    <property type="entry name" value="P-loop containing nucleotide triphosphate hydrolases"/>
    <property type="match status" value="1"/>
</dbReference>
<dbReference type="InterPro" id="IPR027417">
    <property type="entry name" value="P-loop_NTPase"/>
</dbReference>
<dbReference type="PANTHER" id="PTHR10903">
    <property type="entry name" value="GTPASE, IMAP FAMILY MEMBER-RELATED"/>
    <property type="match status" value="1"/>
</dbReference>
<reference evidence="5" key="1">
    <citation type="submission" date="2022-01" db="EMBL/GenBank/DDBJ databases">
        <authorList>
            <person name="Braso-Vives M."/>
        </authorList>
    </citation>
    <scope>NUCLEOTIDE SEQUENCE</scope>
</reference>
<dbReference type="PANTHER" id="PTHR10903:SF184">
    <property type="entry name" value="GTP-BINDING PROTEIN A"/>
    <property type="match status" value="1"/>
</dbReference>
<feature type="domain" description="AIG1-type G" evidence="4">
    <location>
        <begin position="4"/>
        <end position="131"/>
    </location>
</feature>
<comment type="similarity">
    <text evidence="1">Belongs to the TRAFAC class TrmE-Era-EngA-EngB-Septin-like GTPase superfamily. AIG1/Toc34/Toc159-like paraseptin GTPase family. IAN subfamily.</text>
</comment>
<dbReference type="OrthoDB" id="8954335at2759"/>
<evidence type="ECO:0000313" key="6">
    <source>
        <dbReference type="Proteomes" id="UP000838412"/>
    </source>
</evidence>
<evidence type="ECO:0000259" key="4">
    <source>
        <dbReference type="Pfam" id="PF04548"/>
    </source>
</evidence>
<evidence type="ECO:0000313" key="5">
    <source>
        <dbReference type="EMBL" id="CAH1250417.1"/>
    </source>
</evidence>
<keyword evidence="2" id="KW-0547">Nucleotide-binding</keyword>
<evidence type="ECO:0000256" key="1">
    <source>
        <dbReference type="ARBA" id="ARBA00008535"/>
    </source>
</evidence>
<evidence type="ECO:0000256" key="3">
    <source>
        <dbReference type="ARBA" id="ARBA00023134"/>
    </source>
</evidence>
<evidence type="ECO:0000256" key="2">
    <source>
        <dbReference type="ARBA" id="ARBA00022741"/>
    </source>
</evidence>
<keyword evidence="6" id="KW-1185">Reference proteome</keyword>
<dbReference type="EMBL" id="OV696703">
    <property type="protein sequence ID" value="CAH1250417.1"/>
    <property type="molecule type" value="Genomic_DNA"/>
</dbReference>
<proteinExistence type="inferred from homology"/>
<accession>A0A8J9ZB38</accession>
<protein>
    <submittedName>
        <fullName evidence="5">GIMAP7 protein</fullName>
    </submittedName>
</protein>
<keyword evidence="3" id="KW-0342">GTP-binding</keyword>
<dbReference type="GO" id="GO:0005525">
    <property type="term" value="F:GTP binding"/>
    <property type="evidence" value="ECO:0007669"/>
    <property type="project" value="UniProtKB-KW"/>
</dbReference>
<dbReference type="Proteomes" id="UP000838412">
    <property type="component" value="Chromosome 18"/>
</dbReference>
<dbReference type="AlphaFoldDB" id="A0A8J9ZB38"/>
<dbReference type="Pfam" id="PF04548">
    <property type="entry name" value="AIG1"/>
    <property type="match status" value="1"/>
</dbReference>
<gene>
    <name evidence="5" type="primary">GIMAP7</name>
    <name evidence="5" type="ORF">BLAG_LOCUS11167</name>
</gene>
<organism evidence="5 6">
    <name type="scientific">Branchiostoma lanceolatum</name>
    <name type="common">Common lancelet</name>
    <name type="synonym">Amphioxus lanceolatum</name>
    <dbReference type="NCBI Taxonomy" id="7740"/>
    <lineage>
        <taxon>Eukaryota</taxon>
        <taxon>Metazoa</taxon>
        <taxon>Chordata</taxon>
        <taxon>Cephalochordata</taxon>
        <taxon>Leptocardii</taxon>
        <taxon>Amphioxiformes</taxon>
        <taxon>Branchiostomatidae</taxon>
        <taxon>Branchiostoma</taxon>
    </lineage>
</organism>
<dbReference type="InterPro" id="IPR006703">
    <property type="entry name" value="G_AIG1"/>
</dbReference>
<sequence>MFPNGLHALLLVVSHTRFTKEDALVVDLLKHVFGERFLQYSVMVVTGMDVIDADEKVRNKQDYLKTAPPEFLEVLKECGTRCVFFNNKTKDETIRRTQLWELITLAEKTVELNKGPYSDALFRTQQEVQENNTPAKTYADVESPAEETRSAEHWNILWKKILKLIRGWRKCRRVTPINMNQVQNV</sequence>
<name>A0A8J9ZB38_BRALA</name>